<accession>A0ABP9MNE4</accession>
<dbReference type="Proteomes" id="UP001501407">
    <property type="component" value="Unassembled WGS sequence"/>
</dbReference>
<evidence type="ECO:0000256" key="5">
    <source>
        <dbReference type="SAM" id="SignalP"/>
    </source>
</evidence>
<sequence length="401" mass="40634">MTSAPRLALFAAVVALAAICTSCASGAGVQTPSSSSTAEEQPEPTPTPTPTSEPAHAAVAALSLRERAASVVMGHIPTTDPGALHAYMETSGIGGFLLMGANIPADEAALTTITAALTVDPARPPLVAIDQEGGDVSRLPWDTLPAPLELQQADPSAAEAAFAGRADLVRQAGIPVNFGIVADVTADPSSFIHRRVLGTTPDAASARVAAAVQGEEGTVFSTLKHFPGHGAAPGDSHTAIPSTGLSLDQWRSADALPFEAGIDAGAELLMFGHLSYTAVDPAPASLSPEWHRIAREELGFDGVSITDDLGMLQGSGQAPYADPVANAVAALAAGNDMVLTVVYSTPETAPRIVDGIVAAVESGALPADRLDEAATRVMELRLAVAEAGAGDLPCTTCAPAH</sequence>
<comment type="caution">
    <text evidence="7">The sequence shown here is derived from an EMBL/GenBank/DDBJ whole genome shotgun (WGS) entry which is preliminary data.</text>
</comment>
<keyword evidence="5" id="KW-0732">Signal</keyword>
<gene>
    <name evidence="7" type="ORF">GCM10025760_35340</name>
</gene>
<dbReference type="RefSeq" id="WP_194415305.1">
    <property type="nucleotide sequence ID" value="NZ_BAABKZ010000005.1"/>
</dbReference>
<feature type="chain" id="PRO_5046025857" description="Glycoside hydrolase family 3 N-terminal domain-containing protein" evidence="5">
    <location>
        <begin position="27"/>
        <end position="401"/>
    </location>
</feature>
<evidence type="ECO:0000256" key="3">
    <source>
        <dbReference type="ARBA" id="ARBA00023295"/>
    </source>
</evidence>
<dbReference type="EMBL" id="BAABKZ010000005">
    <property type="protein sequence ID" value="GAA5099304.1"/>
    <property type="molecule type" value="Genomic_DNA"/>
</dbReference>
<dbReference type="PANTHER" id="PTHR30480">
    <property type="entry name" value="BETA-HEXOSAMINIDASE-RELATED"/>
    <property type="match status" value="1"/>
</dbReference>
<feature type="region of interest" description="Disordered" evidence="4">
    <location>
        <begin position="29"/>
        <end position="55"/>
    </location>
</feature>
<dbReference type="Gene3D" id="3.20.20.300">
    <property type="entry name" value="Glycoside hydrolase, family 3, N-terminal domain"/>
    <property type="match status" value="1"/>
</dbReference>
<keyword evidence="3" id="KW-0326">Glycosidase</keyword>
<dbReference type="PANTHER" id="PTHR30480:SF14">
    <property type="entry name" value="HYDROLASE, PUTATIVE (AFU_ORTHOLOGUE AFUA_4G13770)-RELATED"/>
    <property type="match status" value="1"/>
</dbReference>
<dbReference type="SUPFAM" id="SSF51445">
    <property type="entry name" value="(Trans)glycosidases"/>
    <property type="match status" value="1"/>
</dbReference>
<evidence type="ECO:0000313" key="7">
    <source>
        <dbReference type="EMBL" id="GAA5099304.1"/>
    </source>
</evidence>
<dbReference type="Pfam" id="PF00933">
    <property type="entry name" value="Glyco_hydro_3"/>
    <property type="match status" value="1"/>
</dbReference>
<keyword evidence="8" id="KW-1185">Reference proteome</keyword>
<feature type="signal peptide" evidence="5">
    <location>
        <begin position="1"/>
        <end position="26"/>
    </location>
</feature>
<organism evidence="7 8">
    <name type="scientific">Microbacterium yannicii</name>
    <dbReference type="NCBI Taxonomy" id="671622"/>
    <lineage>
        <taxon>Bacteria</taxon>
        <taxon>Bacillati</taxon>
        <taxon>Actinomycetota</taxon>
        <taxon>Actinomycetes</taxon>
        <taxon>Micrococcales</taxon>
        <taxon>Microbacteriaceae</taxon>
        <taxon>Microbacterium</taxon>
    </lineage>
</organism>
<evidence type="ECO:0000313" key="8">
    <source>
        <dbReference type="Proteomes" id="UP001501407"/>
    </source>
</evidence>
<protein>
    <recommendedName>
        <fullName evidence="6">Glycoside hydrolase family 3 N-terminal domain-containing protein</fullName>
    </recommendedName>
</protein>
<keyword evidence="2" id="KW-0378">Hydrolase</keyword>
<evidence type="ECO:0000259" key="6">
    <source>
        <dbReference type="Pfam" id="PF00933"/>
    </source>
</evidence>
<name>A0ABP9MNE4_9MICO</name>
<proteinExistence type="inferred from homology"/>
<evidence type="ECO:0000256" key="4">
    <source>
        <dbReference type="SAM" id="MobiDB-lite"/>
    </source>
</evidence>
<feature type="compositionally biased region" description="Low complexity" evidence="4">
    <location>
        <begin position="30"/>
        <end position="39"/>
    </location>
</feature>
<dbReference type="InterPro" id="IPR036962">
    <property type="entry name" value="Glyco_hydro_3_N_sf"/>
</dbReference>
<evidence type="ECO:0000256" key="2">
    <source>
        <dbReference type="ARBA" id="ARBA00022801"/>
    </source>
</evidence>
<dbReference type="InterPro" id="IPR050226">
    <property type="entry name" value="NagZ_Beta-hexosaminidase"/>
</dbReference>
<feature type="domain" description="Glycoside hydrolase family 3 N-terminal" evidence="6">
    <location>
        <begin position="86"/>
        <end position="379"/>
    </location>
</feature>
<comment type="similarity">
    <text evidence="1">Belongs to the glycosyl hydrolase 3 family.</text>
</comment>
<dbReference type="InterPro" id="IPR017853">
    <property type="entry name" value="GH"/>
</dbReference>
<evidence type="ECO:0000256" key="1">
    <source>
        <dbReference type="ARBA" id="ARBA00005336"/>
    </source>
</evidence>
<dbReference type="InterPro" id="IPR001764">
    <property type="entry name" value="Glyco_hydro_3_N"/>
</dbReference>
<reference evidence="8" key="1">
    <citation type="journal article" date="2019" name="Int. J. Syst. Evol. Microbiol.">
        <title>The Global Catalogue of Microorganisms (GCM) 10K type strain sequencing project: providing services to taxonomists for standard genome sequencing and annotation.</title>
        <authorList>
            <consortium name="The Broad Institute Genomics Platform"/>
            <consortium name="The Broad Institute Genome Sequencing Center for Infectious Disease"/>
            <person name="Wu L."/>
            <person name="Ma J."/>
        </authorList>
    </citation>
    <scope>NUCLEOTIDE SEQUENCE [LARGE SCALE GENOMIC DNA]</scope>
    <source>
        <strain evidence="8">JCM 18959</strain>
    </source>
</reference>